<keyword evidence="1" id="KW-0677">Repeat</keyword>
<dbReference type="Gene3D" id="1.25.40.10">
    <property type="entry name" value="Tetratricopeptide repeat domain"/>
    <property type="match status" value="2"/>
</dbReference>
<reference evidence="3 4" key="1">
    <citation type="submission" date="2024-02" db="EMBL/GenBank/DDBJ databases">
        <authorList>
            <person name="Chen Y."/>
            <person name="Shah S."/>
            <person name="Dougan E. K."/>
            <person name="Thang M."/>
            <person name="Chan C."/>
        </authorList>
    </citation>
    <scope>NUCLEOTIDE SEQUENCE [LARGE SCALE GENOMIC DNA]</scope>
</reference>
<accession>A0ABP0J8S6</accession>
<organism evidence="3 4">
    <name type="scientific">Durusdinium trenchii</name>
    <dbReference type="NCBI Taxonomy" id="1381693"/>
    <lineage>
        <taxon>Eukaryota</taxon>
        <taxon>Sar</taxon>
        <taxon>Alveolata</taxon>
        <taxon>Dinophyceae</taxon>
        <taxon>Suessiales</taxon>
        <taxon>Symbiodiniaceae</taxon>
        <taxon>Durusdinium</taxon>
    </lineage>
</organism>
<feature type="compositionally biased region" description="Basic and acidic residues" evidence="2">
    <location>
        <begin position="1214"/>
        <end position="1223"/>
    </location>
</feature>
<comment type="caution">
    <text evidence="3">The sequence shown here is derived from an EMBL/GenBank/DDBJ whole genome shotgun (WGS) entry which is preliminary data.</text>
</comment>
<dbReference type="EMBL" id="CAXAMN010004736">
    <property type="protein sequence ID" value="CAK9010799.1"/>
    <property type="molecule type" value="Genomic_DNA"/>
</dbReference>
<evidence type="ECO:0000313" key="3">
    <source>
        <dbReference type="EMBL" id="CAK9010799.1"/>
    </source>
</evidence>
<dbReference type="InterPro" id="IPR011990">
    <property type="entry name" value="TPR-like_helical_dom_sf"/>
</dbReference>
<evidence type="ECO:0000313" key="4">
    <source>
        <dbReference type="Proteomes" id="UP001642484"/>
    </source>
</evidence>
<keyword evidence="4" id="KW-1185">Reference proteome</keyword>
<sequence length="1286" mass="145006">MPHPEVALLRLPLDPSLWQLHQALDVEHLERLRDPRAATVLLAELGRARRSDLTLGMLQVMAVERVEVNVFHCSCSAAGCEQTTRWAEALQVLSWMKKWQLEHNEYTESISHKAYAQASCWQLALCSLSGSIPVSALTASTVSWELLLEMTWFARHARTEPSCRAITSVAGQVEQGWLVTLNLLQWLGRSGSSPDVVAWGAASSVCEKCEQWRWPGELLRTMRSQRLRLNAIASNTQLSSFQRSLLWRSSAQSLNELRARALQSDTVGVNAVLAALSSWKDVHCLLWQTAGWSVRSSTITYNSAVPSMPSWASSAWLMRAMCAKGLETSRVTGNGLLYTLERSAVWEEALELFWALPLAPDIISWGSTINALAQVEAWGSVCQRLHGNVATTTSAICALRDRWRQASKLFWHEHVDHSFDEVELSCSNLMASCQSWWQSLWWLTHLWSHGLQTLSFNAPLGICAQQRQWRRALSLQCFGLDPASRNLLAAACASGARGARRAAAPVAVQLLGDLLEENGQNGPSKAFELDPLSSLCSRPSSGPSRFLSPIDGSIADEEEAVHPSVLAGREQNLRCGLVVADLNKRGVAECFEEYGLRDYFDEFGQRRFSNLSMSVAARRHPQVSKAFGSTAQHIKTTKEAHLFSAIAYRKASAMIEQDRQAHRERKEVQFRGLASAEKYRTSEVARRQLQLIRHGFPPLEENGLSFLPQGMTEEVMLPLEPSSRQQERDNRKRSERHNVYLAERNPQTVFLVKRQGWVFNYDDVQGILEKLEGWMGAVALTPIWGIDRSTFSQLLVDLNLRDKDRLPYIWAHQVFDAYAKPTRLAAGDPDYDDTPEGRARSAWCVSRWDFIAVLDRLLRTRFELSPREEFLSRLKAAHGQLRREWRTREDESRTAAQAAQLRLQSWKQSNASDLVNTNGSDRGKNGKMKEEECIRESQRWKFDRHACCMMKEPEVMQIVEQFRHAFTVIFESYASETKEKKPHMNAMDLVSFCYDFCLVPNLVPRHEVKRAYQAAILVERQEVSLASSLTSDLSTLSVPRNSKGQEIGRSASTGRAKPKATSALKEAVRKRAFGSFNPPKNQRPNTMPDGLVRVTAEVQAAEREKGKPVFGVAAFVECLCRLVIGHLLVYGNSLQQTISPEARVVWLVSYLVEVLRQGRSTPQHIAMPDWPGWRSAAWRKMLERLQDEDFTNAPRPNGQAPPIDAEDESTQSADEVKPQRNSETEDEGEDSKSEVSHRALNLPSFAKDAPEATGWLFARLLVCPFDLSAKKKRASEKVRRTNSEYF</sequence>
<proteinExistence type="predicted"/>
<dbReference type="Proteomes" id="UP001642484">
    <property type="component" value="Unassembled WGS sequence"/>
</dbReference>
<protein>
    <submittedName>
        <fullName evidence="3">Uncharacterized protein</fullName>
    </submittedName>
</protein>
<evidence type="ECO:0000256" key="2">
    <source>
        <dbReference type="SAM" id="MobiDB-lite"/>
    </source>
</evidence>
<dbReference type="PANTHER" id="PTHR47936:SF1">
    <property type="entry name" value="PENTATRICOPEPTIDE REPEAT-CONTAINING PROTEIN GUN1, CHLOROPLASTIC"/>
    <property type="match status" value="1"/>
</dbReference>
<feature type="region of interest" description="Disordered" evidence="2">
    <location>
        <begin position="1036"/>
        <end position="1061"/>
    </location>
</feature>
<dbReference type="PANTHER" id="PTHR47936">
    <property type="entry name" value="PPR_LONG DOMAIN-CONTAINING PROTEIN"/>
    <property type="match status" value="1"/>
</dbReference>
<gene>
    <name evidence="3" type="ORF">CCMP2556_LOCUS10210</name>
</gene>
<name>A0ABP0J8S6_9DINO</name>
<feature type="region of interest" description="Disordered" evidence="2">
    <location>
        <begin position="1189"/>
        <end position="1237"/>
    </location>
</feature>
<evidence type="ECO:0000256" key="1">
    <source>
        <dbReference type="ARBA" id="ARBA00022737"/>
    </source>
</evidence>